<organism evidence="1">
    <name type="scientific">marine metagenome</name>
    <dbReference type="NCBI Taxonomy" id="408172"/>
    <lineage>
        <taxon>unclassified sequences</taxon>
        <taxon>metagenomes</taxon>
        <taxon>ecological metagenomes</taxon>
    </lineage>
</organism>
<protein>
    <submittedName>
        <fullName evidence="1">Uncharacterized protein</fullName>
    </submittedName>
</protein>
<dbReference type="EMBL" id="UINC01001512">
    <property type="protein sequence ID" value="SUZ82543.1"/>
    <property type="molecule type" value="Genomic_DNA"/>
</dbReference>
<name>A0A381QYD6_9ZZZZ</name>
<accession>A0A381QYD6</accession>
<reference evidence="1" key="1">
    <citation type="submission" date="2018-05" db="EMBL/GenBank/DDBJ databases">
        <authorList>
            <person name="Lanie J.A."/>
            <person name="Ng W.-L."/>
            <person name="Kazmierczak K.M."/>
            <person name="Andrzejewski T.M."/>
            <person name="Davidsen T.M."/>
            <person name="Wayne K.J."/>
            <person name="Tettelin H."/>
            <person name="Glass J.I."/>
            <person name="Rusch D."/>
            <person name="Podicherti R."/>
            <person name="Tsui H.-C.T."/>
            <person name="Winkler M.E."/>
        </authorList>
    </citation>
    <scope>NUCLEOTIDE SEQUENCE</scope>
</reference>
<evidence type="ECO:0000313" key="1">
    <source>
        <dbReference type="EMBL" id="SUZ82543.1"/>
    </source>
</evidence>
<proteinExistence type="predicted"/>
<dbReference type="AlphaFoldDB" id="A0A381QYD6"/>
<sequence>MIYIDGITDSKNKQLETIKYQFSTYRFSYFDASLTIAPRASG</sequence>
<gene>
    <name evidence="1" type="ORF">METZ01_LOCUS35397</name>
</gene>